<dbReference type="Gene3D" id="3.10.28.20">
    <property type="entry name" value="Acetamidase/Formamidase-like domains"/>
    <property type="match status" value="1"/>
</dbReference>
<protein>
    <recommendedName>
        <fullName evidence="1">Lipoprotein LPP20-like domain-containing protein</fullName>
    </recommendedName>
</protein>
<proteinExistence type="predicted"/>
<dbReference type="InterPro" id="IPR024952">
    <property type="entry name" value="LPP20-like_dom"/>
</dbReference>
<name>A0A382YMR2_9ZZZZ</name>
<dbReference type="PROSITE" id="PS51257">
    <property type="entry name" value="PROKAR_LIPOPROTEIN"/>
    <property type="match status" value="1"/>
</dbReference>
<feature type="domain" description="Lipoprotein LPP20-like" evidence="1">
    <location>
        <begin position="54"/>
        <end position="151"/>
    </location>
</feature>
<gene>
    <name evidence="2" type="ORF">METZ01_LOCUS437204</name>
</gene>
<reference evidence="2" key="1">
    <citation type="submission" date="2018-05" db="EMBL/GenBank/DDBJ databases">
        <authorList>
            <person name="Lanie J.A."/>
            <person name="Ng W.-L."/>
            <person name="Kazmierczak K.M."/>
            <person name="Andrzejewski T.M."/>
            <person name="Davidsen T.M."/>
            <person name="Wayne K.J."/>
            <person name="Tettelin H."/>
            <person name="Glass J.I."/>
            <person name="Rusch D."/>
            <person name="Podicherti R."/>
            <person name="Tsui H.-C.T."/>
            <person name="Winkler M.E."/>
        </authorList>
    </citation>
    <scope>NUCLEOTIDE SEQUENCE</scope>
</reference>
<sequence>MKQKQIASILLTALIVLMVSGCGSSTPPARSGSTEAPAKQDYSTSGYPEFFLNPPTAEDAFYGVGTAKKQSQSLAKKTAAARARDEIANTVEVKVNNMLKDFMQESGVGENAQALEFTESVSKQVSSQALAGSKIIKTEVAKDGTFYVLVEYALQDAVDASVSEARNQEALYNEFKARQGFEALEKELKSLNTGP</sequence>
<dbReference type="EMBL" id="UINC01176966">
    <property type="protein sequence ID" value="SVD84350.1"/>
    <property type="molecule type" value="Genomic_DNA"/>
</dbReference>
<organism evidence="2">
    <name type="scientific">marine metagenome</name>
    <dbReference type="NCBI Taxonomy" id="408172"/>
    <lineage>
        <taxon>unclassified sequences</taxon>
        <taxon>metagenomes</taxon>
        <taxon>ecological metagenomes</taxon>
    </lineage>
</organism>
<evidence type="ECO:0000313" key="2">
    <source>
        <dbReference type="EMBL" id="SVD84350.1"/>
    </source>
</evidence>
<dbReference type="AlphaFoldDB" id="A0A382YMR2"/>
<evidence type="ECO:0000259" key="1">
    <source>
        <dbReference type="Pfam" id="PF02169"/>
    </source>
</evidence>
<dbReference type="Pfam" id="PF02169">
    <property type="entry name" value="LPP20"/>
    <property type="match status" value="1"/>
</dbReference>
<accession>A0A382YMR2</accession>